<accession>A0ABW4N874</accession>
<feature type="transmembrane region" description="Helical" evidence="1">
    <location>
        <begin position="193"/>
        <end position="215"/>
    </location>
</feature>
<organism evidence="2 3">
    <name type="scientific">Sphingomonas floccifaciens</name>
    <dbReference type="NCBI Taxonomy" id="1844115"/>
    <lineage>
        <taxon>Bacteria</taxon>
        <taxon>Pseudomonadati</taxon>
        <taxon>Pseudomonadota</taxon>
        <taxon>Alphaproteobacteria</taxon>
        <taxon>Sphingomonadales</taxon>
        <taxon>Sphingomonadaceae</taxon>
        <taxon>Sphingomonas</taxon>
    </lineage>
</organism>
<feature type="transmembrane region" description="Helical" evidence="1">
    <location>
        <begin position="235"/>
        <end position="264"/>
    </location>
</feature>
<comment type="caution">
    <text evidence="2">The sequence shown here is derived from an EMBL/GenBank/DDBJ whole genome shotgun (WGS) entry which is preliminary data.</text>
</comment>
<name>A0ABW4N874_9SPHN</name>
<evidence type="ECO:0000256" key="1">
    <source>
        <dbReference type="SAM" id="Phobius"/>
    </source>
</evidence>
<feature type="transmembrane region" description="Helical" evidence="1">
    <location>
        <begin position="145"/>
        <end position="172"/>
    </location>
</feature>
<keyword evidence="3" id="KW-1185">Reference proteome</keyword>
<feature type="transmembrane region" description="Helical" evidence="1">
    <location>
        <begin position="99"/>
        <end position="125"/>
    </location>
</feature>
<evidence type="ECO:0000313" key="3">
    <source>
        <dbReference type="Proteomes" id="UP001597283"/>
    </source>
</evidence>
<keyword evidence="1" id="KW-1133">Transmembrane helix</keyword>
<evidence type="ECO:0008006" key="4">
    <source>
        <dbReference type="Google" id="ProtNLM"/>
    </source>
</evidence>
<reference evidence="3" key="1">
    <citation type="journal article" date="2019" name="Int. J. Syst. Evol. Microbiol.">
        <title>The Global Catalogue of Microorganisms (GCM) 10K type strain sequencing project: providing services to taxonomists for standard genome sequencing and annotation.</title>
        <authorList>
            <consortium name="The Broad Institute Genomics Platform"/>
            <consortium name="The Broad Institute Genome Sequencing Center for Infectious Disease"/>
            <person name="Wu L."/>
            <person name="Ma J."/>
        </authorList>
    </citation>
    <scope>NUCLEOTIDE SEQUENCE [LARGE SCALE GENOMIC DNA]</scope>
    <source>
        <strain evidence="3">Q85</strain>
    </source>
</reference>
<protein>
    <recommendedName>
        <fullName evidence="4">Glycerophosphoryl diester phosphodiesterase membrane domain-containing protein</fullName>
    </recommendedName>
</protein>
<feature type="transmembrane region" description="Helical" evidence="1">
    <location>
        <begin position="53"/>
        <end position="78"/>
    </location>
</feature>
<dbReference type="RefSeq" id="WP_380938038.1">
    <property type="nucleotide sequence ID" value="NZ_JBHUFC010000001.1"/>
</dbReference>
<dbReference type="EMBL" id="JBHUFC010000001">
    <property type="protein sequence ID" value="MFD1786244.1"/>
    <property type="molecule type" value="Genomic_DNA"/>
</dbReference>
<gene>
    <name evidence="2" type="ORF">ACFSC3_01540</name>
</gene>
<sequence>MVTMGYVWDRTVETVGERLSVVLPIAIVGLFLPATIIASLQGVLTAGDARVQLIVNLVSLAFSVLSLWAQLAIVAAAVDPRRGLGAAARHGVARLLPAIGIVLLLMLAMAVASIPVFGLLASGGIDAAAVQKGQIAIANLNPGMVVAAILYGFAVLLVLLFVGARLAPLLSVVSEERRGVGAIARAFRLTRRLTWRLAGVVVLYVVIVTVATMAVRTVFGTVLRLFDGGSGPITLTSVVTAIATSAVSAAFSVLATIFCARLYVVLAEATDRAVTQSAAPAVPVHDAPARAGLAHDGPAS</sequence>
<dbReference type="Proteomes" id="UP001597283">
    <property type="component" value="Unassembled WGS sequence"/>
</dbReference>
<keyword evidence="1" id="KW-0472">Membrane</keyword>
<feature type="transmembrane region" description="Helical" evidence="1">
    <location>
        <begin position="21"/>
        <end position="41"/>
    </location>
</feature>
<keyword evidence="1" id="KW-0812">Transmembrane</keyword>
<proteinExistence type="predicted"/>
<evidence type="ECO:0000313" key="2">
    <source>
        <dbReference type="EMBL" id="MFD1786244.1"/>
    </source>
</evidence>